<feature type="compositionally biased region" description="Low complexity" evidence="1">
    <location>
        <begin position="113"/>
        <end position="122"/>
    </location>
</feature>
<evidence type="ECO:0000256" key="2">
    <source>
        <dbReference type="SAM" id="SignalP"/>
    </source>
</evidence>
<evidence type="ECO:0000313" key="4">
    <source>
        <dbReference type="Proteomes" id="UP000431462"/>
    </source>
</evidence>
<reference evidence="3 4" key="1">
    <citation type="submission" date="2019-06" db="EMBL/GenBank/DDBJ databases">
        <title>Enrichment of Autotrophic Halophilic Microorganisms from Red Sea Brine Pool Using Microbial Electrosynthesis System.</title>
        <authorList>
            <person name="Alqahtani M.F."/>
            <person name="Bajracharya S."/>
            <person name="Katuri K.P."/>
            <person name="Ali M."/>
            <person name="Saikaly P.E."/>
        </authorList>
    </citation>
    <scope>NUCLEOTIDE SEQUENCE [LARGE SCALE GENOMIC DNA]</scope>
    <source>
        <strain evidence="3">MES15</strain>
    </source>
</reference>
<gene>
    <name evidence="3" type="ORF">FH752_01180</name>
</gene>
<evidence type="ECO:0008006" key="5">
    <source>
        <dbReference type="Google" id="ProtNLM"/>
    </source>
</evidence>
<feature type="compositionally biased region" description="Polar residues" evidence="1">
    <location>
        <begin position="155"/>
        <end position="165"/>
    </location>
</feature>
<proteinExistence type="predicted"/>
<dbReference type="Proteomes" id="UP000431462">
    <property type="component" value="Unassembled WGS sequence"/>
</dbReference>
<keyword evidence="2" id="KW-0732">Signal</keyword>
<protein>
    <recommendedName>
        <fullName evidence="5">Secreted protein</fullName>
    </recommendedName>
</protein>
<organism evidence="3 4">
    <name type="scientific">Marinobacter adhaerens</name>
    <dbReference type="NCBI Taxonomy" id="1033846"/>
    <lineage>
        <taxon>Bacteria</taxon>
        <taxon>Pseudomonadati</taxon>
        <taxon>Pseudomonadota</taxon>
        <taxon>Gammaproteobacteria</taxon>
        <taxon>Pseudomonadales</taxon>
        <taxon>Marinobacteraceae</taxon>
        <taxon>Marinobacter</taxon>
    </lineage>
</organism>
<comment type="caution">
    <text evidence="3">The sequence shown here is derived from an EMBL/GenBank/DDBJ whole genome shotgun (WGS) entry which is preliminary data.</text>
</comment>
<evidence type="ECO:0000313" key="3">
    <source>
        <dbReference type="EMBL" id="MTI97210.1"/>
    </source>
</evidence>
<dbReference type="AlphaFoldDB" id="A0A844HWM8"/>
<dbReference type="EMBL" id="VENC01000002">
    <property type="protein sequence ID" value="MTI97210.1"/>
    <property type="molecule type" value="Genomic_DNA"/>
</dbReference>
<feature type="region of interest" description="Disordered" evidence="1">
    <location>
        <begin position="85"/>
        <end position="165"/>
    </location>
</feature>
<sequence>MTVLKSRAPGLIPAILLVGICFPTFAAAETDYDVTMRMVVDEEELDSSFVQEMQIPESLEELDRAAQLDDLDAGELSAESQELIETLSSQARETRDALDTELPGENLLDSPAGDLPDTGLPEPDLPDTDLPEPDLPNTELPDIGIPDTDVDLLDNPSSTLESSTE</sequence>
<feature type="chain" id="PRO_5032811456" description="Secreted protein" evidence="2">
    <location>
        <begin position="27"/>
        <end position="165"/>
    </location>
</feature>
<name>A0A844HWM8_9GAMM</name>
<accession>A0A844HWM8</accession>
<evidence type="ECO:0000256" key="1">
    <source>
        <dbReference type="SAM" id="MobiDB-lite"/>
    </source>
</evidence>
<feature type="signal peptide" evidence="2">
    <location>
        <begin position="1"/>
        <end position="26"/>
    </location>
</feature>